<dbReference type="Pfam" id="PF13639">
    <property type="entry name" value="zf-RING_2"/>
    <property type="match status" value="1"/>
</dbReference>
<evidence type="ECO:0000313" key="7">
    <source>
        <dbReference type="RefSeq" id="XP_019084326.1"/>
    </source>
</evidence>
<dbReference type="PROSITE" id="PS50089">
    <property type="entry name" value="ZF_RING_2"/>
    <property type="match status" value="1"/>
</dbReference>
<evidence type="ECO:0000256" key="2">
    <source>
        <dbReference type="ARBA" id="ARBA00022771"/>
    </source>
</evidence>
<name>A0ABM1QC38_CAMSA</name>
<dbReference type="PANTHER" id="PTHR22763">
    <property type="entry name" value="RING ZINC FINGER PROTEIN"/>
    <property type="match status" value="1"/>
</dbReference>
<dbReference type="GeneID" id="104709690"/>
<evidence type="ECO:0000313" key="6">
    <source>
        <dbReference type="Proteomes" id="UP000694864"/>
    </source>
</evidence>
<reference evidence="6" key="1">
    <citation type="journal article" date="2014" name="Nat. Commun.">
        <title>The emerging biofuel crop Camelina sativa retains a highly undifferentiated hexaploid genome structure.</title>
        <authorList>
            <person name="Kagale S."/>
            <person name="Koh C."/>
            <person name="Nixon J."/>
            <person name="Bollina V."/>
            <person name="Clarke W.E."/>
            <person name="Tuteja R."/>
            <person name="Spillane C."/>
            <person name="Robinson S.J."/>
            <person name="Links M.G."/>
            <person name="Clarke C."/>
            <person name="Higgins E.E."/>
            <person name="Huebert T."/>
            <person name="Sharpe A.G."/>
            <person name="Parkin I.A."/>
        </authorList>
    </citation>
    <scope>NUCLEOTIDE SEQUENCE [LARGE SCALE GENOMIC DNA]</scope>
    <source>
        <strain evidence="6">cv. DH55</strain>
    </source>
</reference>
<gene>
    <name evidence="7" type="primary">LOC104709690</name>
</gene>
<dbReference type="Gene3D" id="3.30.40.10">
    <property type="entry name" value="Zinc/RING finger domain, C3HC4 (zinc finger)"/>
    <property type="match status" value="1"/>
</dbReference>
<accession>A0ABM1QC38</accession>
<dbReference type="PANTHER" id="PTHR22763:SF192">
    <property type="entry name" value="RING-TYPE DOMAIN-CONTAINING PROTEIN"/>
    <property type="match status" value="1"/>
</dbReference>
<evidence type="ECO:0000256" key="4">
    <source>
        <dbReference type="PROSITE-ProRule" id="PRU00175"/>
    </source>
</evidence>
<protein>
    <submittedName>
        <fullName evidence="7">E3 ubiquitin-protein ligase AIP2</fullName>
    </submittedName>
</protein>
<proteinExistence type="predicted"/>
<evidence type="ECO:0000256" key="3">
    <source>
        <dbReference type="ARBA" id="ARBA00022833"/>
    </source>
</evidence>
<evidence type="ECO:0000256" key="1">
    <source>
        <dbReference type="ARBA" id="ARBA00022723"/>
    </source>
</evidence>
<organism evidence="6 7">
    <name type="scientific">Camelina sativa</name>
    <name type="common">False flax</name>
    <name type="synonym">Myagrum sativum</name>
    <dbReference type="NCBI Taxonomy" id="90675"/>
    <lineage>
        <taxon>Eukaryota</taxon>
        <taxon>Viridiplantae</taxon>
        <taxon>Streptophyta</taxon>
        <taxon>Embryophyta</taxon>
        <taxon>Tracheophyta</taxon>
        <taxon>Spermatophyta</taxon>
        <taxon>Magnoliopsida</taxon>
        <taxon>eudicotyledons</taxon>
        <taxon>Gunneridae</taxon>
        <taxon>Pentapetalae</taxon>
        <taxon>rosids</taxon>
        <taxon>malvids</taxon>
        <taxon>Brassicales</taxon>
        <taxon>Brassicaceae</taxon>
        <taxon>Camelineae</taxon>
        <taxon>Camelina</taxon>
    </lineage>
</organism>
<keyword evidence="3" id="KW-0862">Zinc</keyword>
<dbReference type="SMART" id="SM00184">
    <property type="entry name" value="RING"/>
    <property type="match status" value="1"/>
</dbReference>
<dbReference type="SUPFAM" id="SSF57850">
    <property type="entry name" value="RING/U-box"/>
    <property type="match status" value="1"/>
</dbReference>
<evidence type="ECO:0000259" key="5">
    <source>
        <dbReference type="PROSITE" id="PS50089"/>
    </source>
</evidence>
<keyword evidence="6" id="KW-1185">Reference proteome</keyword>
<dbReference type="InterPro" id="IPR050731">
    <property type="entry name" value="HRD1_E3_ubiq-ligases"/>
</dbReference>
<keyword evidence="2 4" id="KW-0863">Zinc-finger</keyword>
<feature type="domain" description="RING-type" evidence="5">
    <location>
        <begin position="22"/>
        <end position="67"/>
    </location>
</feature>
<sequence length="70" mass="8047">MILLGKIKAEVLKNLNMETESCSICLENLVSGPKPCDFMTRMTCSHVFHGFCLFEWLKRKHTCPLCRTVL</sequence>
<reference evidence="7" key="2">
    <citation type="submission" date="2025-08" db="UniProtKB">
        <authorList>
            <consortium name="RefSeq"/>
        </authorList>
    </citation>
    <scope>IDENTIFICATION</scope>
    <source>
        <tissue evidence="7">Leaf</tissue>
    </source>
</reference>
<dbReference type="InterPro" id="IPR001841">
    <property type="entry name" value="Znf_RING"/>
</dbReference>
<dbReference type="RefSeq" id="XP_019084326.1">
    <property type="nucleotide sequence ID" value="XM_019228781.1"/>
</dbReference>
<keyword evidence="1" id="KW-0479">Metal-binding</keyword>
<dbReference type="InterPro" id="IPR013083">
    <property type="entry name" value="Znf_RING/FYVE/PHD"/>
</dbReference>
<dbReference type="Proteomes" id="UP000694864">
    <property type="component" value="Chromosome 8"/>
</dbReference>